<dbReference type="Pfam" id="PF00551">
    <property type="entry name" value="Formyl_trans_N"/>
    <property type="match status" value="1"/>
</dbReference>
<dbReference type="EMBL" id="CP108195">
    <property type="protein sequence ID" value="WTS17591.1"/>
    <property type="molecule type" value="Genomic_DNA"/>
</dbReference>
<comment type="pathway">
    <text evidence="3">Purine metabolism; IMP biosynthesis via de novo pathway; formate from 10-formyl-5,6,7,8-tetrahydrofolate: step 1/1.</text>
</comment>
<evidence type="ECO:0000256" key="4">
    <source>
        <dbReference type="NCBIfam" id="TIGR00655"/>
    </source>
</evidence>
<dbReference type="InterPro" id="IPR045865">
    <property type="entry name" value="ACT-like_dom_sf"/>
</dbReference>
<reference evidence="7" key="1">
    <citation type="submission" date="2022-10" db="EMBL/GenBank/DDBJ databases">
        <title>The complete genomes of actinobacterial strains from the NBC collection.</title>
        <authorList>
            <person name="Joergensen T.S."/>
            <person name="Alvarez Arevalo M."/>
            <person name="Sterndorff E.B."/>
            <person name="Faurdal D."/>
            <person name="Vuksanovic O."/>
            <person name="Mourched A.-S."/>
            <person name="Charusanti P."/>
            <person name="Shaw S."/>
            <person name="Blin K."/>
            <person name="Weber T."/>
        </authorList>
    </citation>
    <scope>NUCLEOTIDE SEQUENCE</scope>
    <source>
        <strain evidence="7">NBC_00119</strain>
    </source>
</reference>
<evidence type="ECO:0000313" key="7">
    <source>
        <dbReference type="EMBL" id="WTS17591.1"/>
    </source>
</evidence>
<keyword evidence="1 3" id="KW-0554">One-carbon metabolism</keyword>
<dbReference type="PRINTS" id="PR01575">
    <property type="entry name" value="FFH4HYDRLASE"/>
</dbReference>
<dbReference type="NCBIfam" id="TIGR00655">
    <property type="entry name" value="PurU"/>
    <property type="match status" value="1"/>
</dbReference>
<keyword evidence="2 3" id="KW-0378">Hydrolase</keyword>
<dbReference type="PROSITE" id="PS51671">
    <property type="entry name" value="ACT"/>
    <property type="match status" value="1"/>
</dbReference>
<organism evidence="7">
    <name type="scientific">Streptomyces sp. NBC_00119</name>
    <dbReference type="NCBI Taxonomy" id="2975659"/>
    <lineage>
        <taxon>Bacteria</taxon>
        <taxon>Bacillati</taxon>
        <taxon>Actinomycetota</taxon>
        <taxon>Actinomycetes</taxon>
        <taxon>Kitasatosporales</taxon>
        <taxon>Streptomycetaceae</taxon>
        <taxon>Streptomyces</taxon>
    </lineage>
</organism>
<dbReference type="CDD" id="cd04875">
    <property type="entry name" value="ACT_F4HF-DF"/>
    <property type="match status" value="1"/>
</dbReference>
<comment type="catalytic activity">
    <reaction evidence="3">
        <text>(6R)-10-formyltetrahydrofolate + H2O = (6S)-5,6,7,8-tetrahydrofolate + formate + H(+)</text>
        <dbReference type="Rhea" id="RHEA:19833"/>
        <dbReference type="ChEBI" id="CHEBI:15377"/>
        <dbReference type="ChEBI" id="CHEBI:15378"/>
        <dbReference type="ChEBI" id="CHEBI:15740"/>
        <dbReference type="ChEBI" id="CHEBI:57453"/>
        <dbReference type="ChEBI" id="CHEBI:195366"/>
        <dbReference type="EC" id="3.5.1.10"/>
    </reaction>
</comment>
<dbReference type="InterPro" id="IPR036477">
    <property type="entry name" value="Formyl_transf_N_sf"/>
</dbReference>
<dbReference type="InterPro" id="IPR002912">
    <property type="entry name" value="ACT_dom"/>
</dbReference>
<dbReference type="InterPro" id="IPR002376">
    <property type="entry name" value="Formyl_transf_N"/>
</dbReference>
<dbReference type="SUPFAM" id="SSF53328">
    <property type="entry name" value="Formyltransferase"/>
    <property type="match status" value="1"/>
</dbReference>
<dbReference type="SUPFAM" id="SSF55021">
    <property type="entry name" value="ACT-like"/>
    <property type="match status" value="1"/>
</dbReference>
<evidence type="ECO:0000256" key="5">
    <source>
        <dbReference type="SAM" id="MobiDB-lite"/>
    </source>
</evidence>
<dbReference type="EC" id="3.5.1.10" evidence="3 4"/>
<dbReference type="GO" id="GO:0006730">
    <property type="term" value="P:one-carbon metabolic process"/>
    <property type="evidence" value="ECO:0007669"/>
    <property type="project" value="UniProtKB-KW"/>
</dbReference>
<proteinExistence type="inferred from homology"/>
<comment type="function">
    <text evidence="3">Catalyzes the hydrolysis of 10-formyltetrahydrofolate (formyl-FH4) to formate and tetrahydrofolate (FH4).</text>
</comment>
<feature type="compositionally biased region" description="Low complexity" evidence="5">
    <location>
        <begin position="1"/>
        <end position="19"/>
    </location>
</feature>
<dbReference type="InterPro" id="IPR044074">
    <property type="entry name" value="PurU_ACT"/>
</dbReference>
<gene>
    <name evidence="3 7" type="primary">purU</name>
    <name evidence="7" type="ORF">OHU69_45140</name>
</gene>
<evidence type="ECO:0000256" key="1">
    <source>
        <dbReference type="ARBA" id="ARBA00022563"/>
    </source>
</evidence>
<dbReference type="PIRSF" id="PIRSF036480">
    <property type="entry name" value="FormyFH4_hydr"/>
    <property type="match status" value="1"/>
</dbReference>
<dbReference type="GO" id="GO:0006189">
    <property type="term" value="P:'de novo' IMP biosynthetic process"/>
    <property type="evidence" value="ECO:0007669"/>
    <property type="project" value="UniProtKB-UniRule"/>
</dbReference>
<keyword evidence="3" id="KW-0658">Purine biosynthesis</keyword>
<dbReference type="NCBIfam" id="NF004684">
    <property type="entry name" value="PRK06027.1"/>
    <property type="match status" value="1"/>
</dbReference>
<dbReference type="CDD" id="cd08648">
    <property type="entry name" value="FMT_core_Formyl-FH4-Hydrolase_C"/>
    <property type="match status" value="1"/>
</dbReference>
<dbReference type="GO" id="GO:0008864">
    <property type="term" value="F:formyltetrahydrofolate deformylase activity"/>
    <property type="evidence" value="ECO:0007669"/>
    <property type="project" value="UniProtKB-UniRule"/>
</dbReference>
<dbReference type="InterPro" id="IPR004810">
    <property type="entry name" value="PurU"/>
</dbReference>
<dbReference type="PANTHER" id="PTHR42706:SF1">
    <property type="entry name" value="FORMYLTETRAHYDROFOLATE DEFORMYLASE 2, MITOCHONDRIAL"/>
    <property type="match status" value="1"/>
</dbReference>
<dbReference type="Gene3D" id="3.30.70.260">
    <property type="match status" value="1"/>
</dbReference>
<protein>
    <recommendedName>
        <fullName evidence="3 4">Formyltetrahydrofolate deformylase</fullName>
        <ecNumber evidence="3 4">3.5.1.10</ecNumber>
    </recommendedName>
    <alternativeName>
        <fullName evidence="3">Formyl-FH(4) hydrolase</fullName>
    </alternativeName>
</protein>
<dbReference type="Gene3D" id="3.40.50.170">
    <property type="entry name" value="Formyl transferase, N-terminal domain"/>
    <property type="match status" value="1"/>
</dbReference>
<evidence type="ECO:0000256" key="2">
    <source>
        <dbReference type="ARBA" id="ARBA00022801"/>
    </source>
</evidence>
<name>A0AAU1UK14_9ACTN</name>
<accession>A0AAU1UK14</accession>
<sequence>MTDSPASAASPVPASRAPSPAGPLPTGPATAPVEHVLTLDCPEAPGIVHAVSRFLVEHGSDIIDNQQFGDRRDGHFFMRVHFAAAGGENTTQSMRDDFAAVAAPFAMRWHLEPVGTRRRVLIMVSRYDHCLNDLLFRTRSGDLPIDVVAVVSNHRDHEALVTWHDIPFFHVPVTAATKPQAEAQLLDLIDSFDVDLVVLARYMQVLSDDLCTRLPGRLINIHHSFLPSFKGAKPYHQAHDRGVKLVGATAHYVTPDLDEGPIIAQEVIGADHSHTPEDLAAIGRDAESAALARAVRWHCEGRVFVQGRRTVVLR</sequence>
<evidence type="ECO:0000259" key="6">
    <source>
        <dbReference type="PROSITE" id="PS51671"/>
    </source>
</evidence>
<dbReference type="PANTHER" id="PTHR42706">
    <property type="entry name" value="FORMYLTETRAHYDROFOLATE DEFORMYLASE"/>
    <property type="match status" value="1"/>
</dbReference>
<dbReference type="InterPro" id="IPR041729">
    <property type="entry name" value="Formyl-FH4-Hydrolase_C"/>
</dbReference>
<dbReference type="AlphaFoldDB" id="A0AAU1UK14"/>
<dbReference type="HAMAP" id="MF_01927">
    <property type="entry name" value="PurU"/>
    <property type="match status" value="1"/>
</dbReference>
<evidence type="ECO:0000256" key="3">
    <source>
        <dbReference type="HAMAP-Rule" id="MF_01927"/>
    </source>
</evidence>
<feature type="region of interest" description="Disordered" evidence="5">
    <location>
        <begin position="1"/>
        <end position="29"/>
    </location>
</feature>
<comment type="similarity">
    <text evidence="3">Belongs to the PurU family.</text>
</comment>
<feature type="domain" description="ACT" evidence="6">
    <location>
        <begin position="36"/>
        <end position="125"/>
    </location>
</feature>
<feature type="active site" evidence="3">
    <location>
        <position position="258"/>
    </location>
</feature>